<feature type="domain" description="DNA replication/recombination mediator RecO N-terminal" evidence="8">
    <location>
        <begin position="3"/>
        <end position="79"/>
    </location>
</feature>
<evidence type="ECO:0000259" key="8">
    <source>
        <dbReference type="Pfam" id="PF11967"/>
    </source>
</evidence>
<organism evidence="9 10">
    <name type="scientific">Tumebacillus lacus</name>
    <dbReference type="NCBI Taxonomy" id="2995335"/>
    <lineage>
        <taxon>Bacteria</taxon>
        <taxon>Bacillati</taxon>
        <taxon>Bacillota</taxon>
        <taxon>Bacilli</taxon>
        <taxon>Bacillales</taxon>
        <taxon>Alicyclobacillaceae</taxon>
        <taxon>Tumebacillus</taxon>
    </lineage>
</organism>
<sequence length="251" mass="28677">MNKVEAIVLRTVDYGETHKILTLYSAQMGKIAALARGAKKPRSDLAAVCQPFTYGTFLLYIGERQGMGTISQAEVLDSFRAIREDLFKAAYASYVAELTDRFCADREPSPSLFLLLQTVLHYLTDEDKDPEVLVRLYETKMLDLAGIRPELYHCAHCFRPVETSIRFSILHGGPLCGACHQSDERAVWMKPVTLKLMQTFQGMDVRRLGQTRVGDDVKRQLNKILRQYLDEYSGVQFRSRGFLDQLHKYEI</sequence>
<evidence type="ECO:0000256" key="2">
    <source>
        <dbReference type="ARBA" id="ARBA00021310"/>
    </source>
</evidence>
<dbReference type="InterPro" id="IPR003717">
    <property type="entry name" value="RecO"/>
</dbReference>
<evidence type="ECO:0000256" key="6">
    <source>
        <dbReference type="ARBA" id="ARBA00033409"/>
    </source>
</evidence>
<dbReference type="Gene3D" id="2.40.50.140">
    <property type="entry name" value="Nucleic acid-binding proteins"/>
    <property type="match status" value="1"/>
</dbReference>
<evidence type="ECO:0000256" key="3">
    <source>
        <dbReference type="ARBA" id="ARBA00022763"/>
    </source>
</evidence>
<evidence type="ECO:0000256" key="5">
    <source>
        <dbReference type="ARBA" id="ARBA00023204"/>
    </source>
</evidence>
<proteinExistence type="inferred from homology"/>
<evidence type="ECO:0000256" key="4">
    <source>
        <dbReference type="ARBA" id="ARBA00023172"/>
    </source>
</evidence>
<dbReference type="SUPFAM" id="SSF57863">
    <property type="entry name" value="ArfGap/RecO-like zinc finger"/>
    <property type="match status" value="1"/>
</dbReference>
<dbReference type="Pfam" id="PF02565">
    <property type="entry name" value="RecO_C"/>
    <property type="match status" value="1"/>
</dbReference>
<evidence type="ECO:0000313" key="10">
    <source>
        <dbReference type="Proteomes" id="UP001208017"/>
    </source>
</evidence>
<dbReference type="InterPro" id="IPR037278">
    <property type="entry name" value="ARFGAP/RecO"/>
</dbReference>
<dbReference type="InterPro" id="IPR022572">
    <property type="entry name" value="DNA_rep/recomb_RecO_N"/>
</dbReference>
<accession>A0ABT3X5C4</accession>
<gene>
    <name evidence="7 9" type="primary">recO</name>
    <name evidence="9" type="ORF">OS242_12765</name>
</gene>
<evidence type="ECO:0000256" key="1">
    <source>
        <dbReference type="ARBA" id="ARBA00007452"/>
    </source>
</evidence>
<evidence type="ECO:0000313" key="9">
    <source>
        <dbReference type="EMBL" id="MCX7570831.1"/>
    </source>
</evidence>
<keyword evidence="4 7" id="KW-0233">DNA recombination</keyword>
<dbReference type="PANTHER" id="PTHR33991:SF1">
    <property type="entry name" value="DNA REPAIR PROTEIN RECO"/>
    <property type="match status" value="1"/>
</dbReference>
<reference evidence="9 10" key="1">
    <citation type="submission" date="2022-11" db="EMBL/GenBank/DDBJ databases">
        <title>Study of microbial diversity in lake waters.</title>
        <authorList>
            <person name="Zhang J."/>
        </authorList>
    </citation>
    <scope>NUCLEOTIDE SEQUENCE [LARGE SCALE GENOMIC DNA]</scope>
    <source>
        <strain evidence="9 10">DT12</strain>
    </source>
</reference>
<comment type="function">
    <text evidence="7">Involved in DNA repair and RecF pathway recombination.</text>
</comment>
<keyword evidence="10" id="KW-1185">Reference proteome</keyword>
<dbReference type="Proteomes" id="UP001208017">
    <property type="component" value="Unassembled WGS sequence"/>
</dbReference>
<dbReference type="PANTHER" id="PTHR33991">
    <property type="entry name" value="DNA REPAIR PROTEIN RECO"/>
    <property type="match status" value="1"/>
</dbReference>
<keyword evidence="5 7" id="KW-0234">DNA repair</keyword>
<dbReference type="SUPFAM" id="SSF50249">
    <property type="entry name" value="Nucleic acid-binding proteins"/>
    <property type="match status" value="1"/>
</dbReference>
<comment type="caution">
    <text evidence="9">The sequence shown here is derived from an EMBL/GenBank/DDBJ whole genome shotgun (WGS) entry which is preliminary data.</text>
</comment>
<protein>
    <recommendedName>
        <fullName evidence="2 7">DNA repair protein RecO</fullName>
    </recommendedName>
    <alternativeName>
        <fullName evidence="6 7">Recombination protein O</fullName>
    </alternativeName>
</protein>
<dbReference type="HAMAP" id="MF_00201">
    <property type="entry name" value="RecO"/>
    <property type="match status" value="1"/>
</dbReference>
<name>A0ABT3X5C4_9BACL</name>
<dbReference type="InterPro" id="IPR042242">
    <property type="entry name" value="RecO_C"/>
</dbReference>
<dbReference type="NCBIfam" id="TIGR00613">
    <property type="entry name" value="reco"/>
    <property type="match status" value="1"/>
</dbReference>
<dbReference type="Pfam" id="PF11967">
    <property type="entry name" value="RecO_N"/>
    <property type="match status" value="1"/>
</dbReference>
<evidence type="ECO:0000256" key="7">
    <source>
        <dbReference type="HAMAP-Rule" id="MF_00201"/>
    </source>
</evidence>
<keyword evidence="3 7" id="KW-0227">DNA damage</keyword>
<dbReference type="EMBL" id="JAPMLT010000007">
    <property type="protein sequence ID" value="MCX7570831.1"/>
    <property type="molecule type" value="Genomic_DNA"/>
</dbReference>
<dbReference type="RefSeq" id="WP_267152082.1">
    <property type="nucleotide sequence ID" value="NZ_JAPMLT010000007.1"/>
</dbReference>
<dbReference type="Gene3D" id="1.20.1440.120">
    <property type="entry name" value="Recombination protein O, C-terminal domain"/>
    <property type="match status" value="1"/>
</dbReference>
<dbReference type="InterPro" id="IPR012340">
    <property type="entry name" value="NA-bd_OB-fold"/>
</dbReference>
<comment type="similarity">
    <text evidence="1 7">Belongs to the RecO family.</text>
</comment>